<dbReference type="RefSeq" id="WP_183595911.1">
    <property type="nucleotide sequence ID" value="NZ_JACHXK010000001.1"/>
</dbReference>
<dbReference type="Proteomes" id="UP000570361">
    <property type="component" value="Unassembled WGS sequence"/>
</dbReference>
<name>A0A7W5FKF7_9BACL</name>
<gene>
    <name evidence="1" type="ORF">FHS18_000143</name>
</gene>
<keyword evidence="2" id="KW-1185">Reference proteome</keyword>
<proteinExistence type="predicted"/>
<accession>A0A7W5FKF7</accession>
<evidence type="ECO:0000313" key="2">
    <source>
        <dbReference type="Proteomes" id="UP000570361"/>
    </source>
</evidence>
<comment type="caution">
    <text evidence="1">The sequence shown here is derived from an EMBL/GenBank/DDBJ whole genome shotgun (WGS) entry which is preliminary data.</text>
</comment>
<dbReference type="AlphaFoldDB" id="A0A7W5FKF7"/>
<reference evidence="1 2" key="1">
    <citation type="submission" date="2020-08" db="EMBL/GenBank/DDBJ databases">
        <title>Genomic Encyclopedia of Type Strains, Phase III (KMG-III): the genomes of soil and plant-associated and newly described type strains.</title>
        <authorList>
            <person name="Whitman W."/>
        </authorList>
    </citation>
    <scope>NUCLEOTIDE SEQUENCE [LARGE SCALE GENOMIC DNA]</scope>
    <source>
        <strain evidence="1 2">CECT 5862</strain>
    </source>
</reference>
<dbReference type="EMBL" id="JACHXK010000001">
    <property type="protein sequence ID" value="MBB3108115.1"/>
    <property type="molecule type" value="Genomic_DNA"/>
</dbReference>
<protein>
    <submittedName>
        <fullName evidence="1">Uncharacterized protein</fullName>
    </submittedName>
</protein>
<evidence type="ECO:0000313" key="1">
    <source>
        <dbReference type="EMBL" id="MBB3108115.1"/>
    </source>
</evidence>
<organism evidence="1 2">
    <name type="scientific">Paenibacillus phyllosphaerae</name>
    <dbReference type="NCBI Taxonomy" id="274593"/>
    <lineage>
        <taxon>Bacteria</taxon>
        <taxon>Bacillati</taxon>
        <taxon>Bacillota</taxon>
        <taxon>Bacilli</taxon>
        <taxon>Bacillales</taxon>
        <taxon>Paenibacillaceae</taxon>
        <taxon>Paenibacillus</taxon>
    </lineage>
</organism>
<sequence length="129" mass="13683">MMKVDYTIKIKAMINGITAAGLDRCYIVRIGNDRDCATLSDPIIQAQTELCNTYAKAVLVSTKFSGMAAAGLMKDQFHYTQAGYNATGADAGIASAVHVTSRITEAITFIVSSGVHLSIEGVMEQAGKC</sequence>